<dbReference type="EMBL" id="DVJS01000250">
    <property type="protein sequence ID" value="HIS98289.1"/>
    <property type="molecule type" value="Genomic_DNA"/>
</dbReference>
<dbReference type="AlphaFoldDB" id="A0A9D1K9D1"/>
<proteinExistence type="predicted"/>
<dbReference type="PANTHER" id="PTHR30135:SF3">
    <property type="entry name" value="GLUCONEOGENESIS FACTOR-RELATED"/>
    <property type="match status" value="1"/>
</dbReference>
<evidence type="ECO:0000256" key="1">
    <source>
        <dbReference type="ARBA" id="ARBA00022490"/>
    </source>
</evidence>
<gene>
    <name evidence="2" type="ORF">IAD42_09955</name>
</gene>
<dbReference type="PANTHER" id="PTHR30135">
    <property type="entry name" value="UNCHARACTERIZED PROTEIN YVCK-RELATED"/>
    <property type="match status" value="1"/>
</dbReference>
<dbReference type="Pfam" id="PF01933">
    <property type="entry name" value="CofD"/>
    <property type="match status" value="1"/>
</dbReference>
<evidence type="ECO:0000313" key="2">
    <source>
        <dbReference type="EMBL" id="HIS98289.1"/>
    </source>
</evidence>
<reference evidence="2" key="1">
    <citation type="submission" date="2020-10" db="EMBL/GenBank/DDBJ databases">
        <authorList>
            <person name="Gilroy R."/>
        </authorList>
    </citation>
    <scope>NUCLEOTIDE SEQUENCE</scope>
    <source>
        <strain evidence="2">ChiHecec3B27-6122</strain>
    </source>
</reference>
<dbReference type="Proteomes" id="UP000886876">
    <property type="component" value="Unassembled WGS sequence"/>
</dbReference>
<dbReference type="GO" id="GO:0043743">
    <property type="term" value="F:LPPG:FO 2-phospho-L-lactate transferase activity"/>
    <property type="evidence" value="ECO:0007669"/>
    <property type="project" value="InterPro"/>
</dbReference>
<comment type="caution">
    <text evidence="2">The sequence shown here is derived from an EMBL/GenBank/DDBJ whole genome shotgun (WGS) entry which is preliminary data.</text>
</comment>
<dbReference type="SUPFAM" id="SSF142338">
    <property type="entry name" value="CofD-like"/>
    <property type="match status" value="1"/>
</dbReference>
<protein>
    <submittedName>
        <fullName evidence="2">YvcK family protein</fullName>
    </submittedName>
</protein>
<sequence>PERPPALPQVIEAINAADMIVLGPGSLYTSIMPNLLTEGVAQAVAESDAFKVYVLNVMTQDGETEGYTASDHIGALFSNSGERLFDWCLANDREIPAELREKYEKEGAEPVYVDEREVHELGVGLLRAPVAGWASGYVRHDPDALAKELLRLYHEKSHTRVYG</sequence>
<dbReference type="InterPro" id="IPR010119">
    <property type="entry name" value="Gluconeogen_factor"/>
</dbReference>
<dbReference type="Gene3D" id="3.40.50.10680">
    <property type="entry name" value="CofD-like domains"/>
    <property type="match status" value="1"/>
</dbReference>
<feature type="non-terminal residue" evidence="2">
    <location>
        <position position="1"/>
    </location>
</feature>
<dbReference type="InterPro" id="IPR002882">
    <property type="entry name" value="CofD"/>
</dbReference>
<reference evidence="2" key="2">
    <citation type="journal article" date="2021" name="PeerJ">
        <title>Extensive microbial diversity within the chicken gut microbiome revealed by metagenomics and culture.</title>
        <authorList>
            <person name="Gilroy R."/>
            <person name="Ravi A."/>
            <person name="Getino M."/>
            <person name="Pursley I."/>
            <person name="Horton D.L."/>
            <person name="Alikhan N.F."/>
            <person name="Baker D."/>
            <person name="Gharbi K."/>
            <person name="Hall N."/>
            <person name="Watson M."/>
            <person name="Adriaenssens E.M."/>
            <person name="Foster-Nyarko E."/>
            <person name="Jarju S."/>
            <person name="Secka A."/>
            <person name="Antonio M."/>
            <person name="Oren A."/>
            <person name="Chaudhuri R.R."/>
            <person name="La Ragione R."/>
            <person name="Hildebrand F."/>
            <person name="Pallen M.J."/>
        </authorList>
    </citation>
    <scope>NUCLEOTIDE SEQUENCE</scope>
    <source>
        <strain evidence="2">ChiHecec3B27-6122</strain>
    </source>
</reference>
<organism evidence="2 3">
    <name type="scientific">Candidatus Scatomorpha pullistercoris</name>
    <dbReference type="NCBI Taxonomy" id="2840929"/>
    <lineage>
        <taxon>Bacteria</taxon>
        <taxon>Bacillati</taxon>
        <taxon>Bacillota</taxon>
        <taxon>Clostridia</taxon>
        <taxon>Eubacteriales</taxon>
        <taxon>Candidatus Scatomorpha</taxon>
    </lineage>
</organism>
<name>A0A9D1K9D1_9FIRM</name>
<dbReference type="InterPro" id="IPR038136">
    <property type="entry name" value="CofD-like_dom_sf"/>
</dbReference>
<accession>A0A9D1K9D1</accession>
<keyword evidence="1" id="KW-0963">Cytoplasm</keyword>
<evidence type="ECO:0000313" key="3">
    <source>
        <dbReference type="Proteomes" id="UP000886876"/>
    </source>
</evidence>